<name>A0AAV1ZY11_9ARAC</name>
<dbReference type="EMBL" id="CAXIEN010000095">
    <property type="protein sequence ID" value="CAL1276637.1"/>
    <property type="molecule type" value="Genomic_DNA"/>
</dbReference>
<gene>
    <name evidence="1" type="ORF">LARSCL_LOCUS8774</name>
</gene>
<dbReference type="AlphaFoldDB" id="A0AAV1ZY11"/>
<sequence length="88" mass="9893">MAAMEYGGVPILSLHDANRNKKRHVTETKIKMAAMEYGGVPILSLHDANRNKKHITGKGQSQWNILAPSDIIRLYLFLSSTFSLFFCV</sequence>
<comment type="caution">
    <text evidence="1">The sequence shown here is derived from an EMBL/GenBank/DDBJ whole genome shotgun (WGS) entry which is preliminary data.</text>
</comment>
<evidence type="ECO:0000313" key="1">
    <source>
        <dbReference type="EMBL" id="CAL1276637.1"/>
    </source>
</evidence>
<keyword evidence="2" id="KW-1185">Reference proteome</keyword>
<reference evidence="1 2" key="1">
    <citation type="submission" date="2024-04" db="EMBL/GenBank/DDBJ databases">
        <authorList>
            <person name="Rising A."/>
            <person name="Reimegard J."/>
            <person name="Sonavane S."/>
            <person name="Akerstrom W."/>
            <person name="Nylinder S."/>
            <person name="Hedman E."/>
            <person name="Kallberg Y."/>
        </authorList>
    </citation>
    <scope>NUCLEOTIDE SEQUENCE [LARGE SCALE GENOMIC DNA]</scope>
</reference>
<proteinExistence type="predicted"/>
<protein>
    <submittedName>
        <fullName evidence="1">Uncharacterized protein</fullName>
    </submittedName>
</protein>
<accession>A0AAV1ZY11</accession>
<organism evidence="1 2">
    <name type="scientific">Larinioides sclopetarius</name>
    <dbReference type="NCBI Taxonomy" id="280406"/>
    <lineage>
        <taxon>Eukaryota</taxon>
        <taxon>Metazoa</taxon>
        <taxon>Ecdysozoa</taxon>
        <taxon>Arthropoda</taxon>
        <taxon>Chelicerata</taxon>
        <taxon>Arachnida</taxon>
        <taxon>Araneae</taxon>
        <taxon>Araneomorphae</taxon>
        <taxon>Entelegynae</taxon>
        <taxon>Araneoidea</taxon>
        <taxon>Araneidae</taxon>
        <taxon>Larinioides</taxon>
    </lineage>
</organism>
<dbReference type="Proteomes" id="UP001497382">
    <property type="component" value="Unassembled WGS sequence"/>
</dbReference>
<evidence type="ECO:0000313" key="2">
    <source>
        <dbReference type="Proteomes" id="UP001497382"/>
    </source>
</evidence>